<evidence type="ECO:0000259" key="7">
    <source>
        <dbReference type="Pfam" id="PF04542"/>
    </source>
</evidence>
<evidence type="ECO:0000313" key="10">
    <source>
        <dbReference type="Proteomes" id="UP001596147"/>
    </source>
</evidence>
<keyword evidence="5 6" id="KW-0804">Transcription</keyword>
<dbReference type="Proteomes" id="UP001596147">
    <property type="component" value="Unassembled WGS sequence"/>
</dbReference>
<accession>A0ABW0LGY4</accession>
<keyword evidence="4 6" id="KW-0238">DNA-binding</keyword>
<dbReference type="InterPro" id="IPR013249">
    <property type="entry name" value="RNA_pol_sigma70_r4_t2"/>
</dbReference>
<dbReference type="NCBIfam" id="TIGR02937">
    <property type="entry name" value="sigma70-ECF"/>
    <property type="match status" value="1"/>
</dbReference>
<reference evidence="10" key="1">
    <citation type="journal article" date="2019" name="Int. J. Syst. Evol. Microbiol.">
        <title>The Global Catalogue of Microorganisms (GCM) 10K type strain sequencing project: providing services to taxonomists for standard genome sequencing and annotation.</title>
        <authorList>
            <consortium name="The Broad Institute Genomics Platform"/>
            <consortium name="The Broad Institute Genome Sequencing Center for Infectious Disease"/>
            <person name="Wu L."/>
            <person name="Ma J."/>
        </authorList>
    </citation>
    <scope>NUCLEOTIDE SEQUENCE [LARGE SCALE GENOMIC DNA]</scope>
    <source>
        <strain evidence="10">CGMCC 1.12237</strain>
    </source>
</reference>
<keyword evidence="10" id="KW-1185">Reference proteome</keyword>
<dbReference type="Pfam" id="PF04542">
    <property type="entry name" value="Sigma70_r2"/>
    <property type="match status" value="1"/>
</dbReference>
<proteinExistence type="inferred from homology"/>
<comment type="caution">
    <text evidence="9">The sequence shown here is derived from an EMBL/GenBank/DDBJ whole genome shotgun (WGS) entry which is preliminary data.</text>
</comment>
<dbReference type="PANTHER" id="PTHR43133:SF60">
    <property type="entry name" value="RNA POLYMERASE SIGMA FACTOR SIGV"/>
    <property type="match status" value="1"/>
</dbReference>
<dbReference type="InterPro" id="IPR013325">
    <property type="entry name" value="RNA_pol_sigma_r2"/>
</dbReference>
<dbReference type="InterPro" id="IPR014284">
    <property type="entry name" value="RNA_pol_sigma-70_dom"/>
</dbReference>
<dbReference type="SUPFAM" id="SSF88946">
    <property type="entry name" value="Sigma2 domain of RNA polymerase sigma factors"/>
    <property type="match status" value="1"/>
</dbReference>
<dbReference type="Gene3D" id="1.10.10.10">
    <property type="entry name" value="Winged helix-like DNA-binding domain superfamily/Winged helix DNA-binding domain"/>
    <property type="match status" value="1"/>
</dbReference>
<protein>
    <recommendedName>
        <fullName evidence="6">RNA polymerase sigma factor</fullName>
    </recommendedName>
</protein>
<sequence>MSRASIISEWFYLYGNDVYRFLVYYTGNVDVEDLVQEVFIKALINVNTFKGNSSPKTWLFTIARNLAIDEMRNKKKSRWNKFLSIDDMEKELATNELNPEKVFFYNHQAKELYDLIQLLNKNYKEIIVLRGINQLSVDEAATVLNWSKEKVRTTYHRALKTLRNQWREIP</sequence>
<dbReference type="InterPro" id="IPR013324">
    <property type="entry name" value="RNA_pol_sigma_r3/r4-like"/>
</dbReference>
<evidence type="ECO:0000256" key="2">
    <source>
        <dbReference type="ARBA" id="ARBA00023015"/>
    </source>
</evidence>
<dbReference type="PANTHER" id="PTHR43133">
    <property type="entry name" value="RNA POLYMERASE ECF-TYPE SIGMA FACTO"/>
    <property type="match status" value="1"/>
</dbReference>
<dbReference type="InterPro" id="IPR036388">
    <property type="entry name" value="WH-like_DNA-bd_sf"/>
</dbReference>
<comment type="similarity">
    <text evidence="1 6">Belongs to the sigma-70 factor family. ECF subfamily.</text>
</comment>
<evidence type="ECO:0000313" key="9">
    <source>
        <dbReference type="EMBL" id="MFC5465000.1"/>
    </source>
</evidence>
<gene>
    <name evidence="9" type="ORF">ACFPM4_09565</name>
</gene>
<organism evidence="9 10">
    <name type="scientific">Lederbergia graminis</name>
    <dbReference type="NCBI Taxonomy" id="735518"/>
    <lineage>
        <taxon>Bacteria</taxon>
        <taxon>Bacillati</taxon>
        <taxon>Bacillota</taxon>
        <taxon>Bacilli</taxon>
        <taxon>Bacillales</taxon>
        <taxon>Bacillaceae</taxon>
        <taxon>Lederbergia</taxon>
    </lineage>
</organism>
<evidence type="ECO:0000256" key="4">
    <source>
        <dbReference type="ARBA" id="ARBA00023125"/>
    </source>
</evidence>
<feature type="domain" description="RNA polymerase sigma-70 region 2" evidence="7">
    <location>
        <begin position="14"/>
        <end position="76"/>
    </location>
</feature>
<dbReference type="RefSeq" id="WP_382350701.1">
    <property type="nucleotide sequence ID" value="NZ_JBHSMC010000013.1"/>
</dbReference>
<evidence type="ECO:0000256" key="3">
    <source>
        <dbReference type="ARBA" id="ARBA00023082"/>
    </source>
</evidence>
<dbReference type="Pfam" id="PF08281">
    <property type="entry name" value="Sigma70_r4_2"/>
    <property type="match status" value="1"/>
</dbReference>
<dbReference type="Gene3D" id="1.10.1740.10">
    <property type="match status" value="1"/>
</dbReference>
<evidence type="ECO:0000259" key="8">
    <source>
        <dbReference type="Pfam" id="PF08281"/>
    </source>
</evidence>
<evidence type="ECO:0000256" key="6">
    <source>
        <dbReference type="RuleBase" id="RU000716"/>
    </source>
</evidence>
<dbReference type="CDD" id="cd06171">
    <property type="entry name" value="Sigma70_r4"/>
    <property type="match status" value="1"/>
</dbReference>
<dbReference type="SUPFAM" id="SSF88659">
    <property type="entry name" value="Sigma3 and sigma4 domains of RNA polymerase sigma factors"/>
    <property type="match status" value="1"/>
</dbReference>
<keyword evidence="2 6" id="KW-0805">Transcription regulation</keyword>
<evidence type="ECO:0000256" key="1">
    <source>
        <dbReference type="ARBA" id="ARBA00010641"/>
    </source>
</evidence>
<dbReference type="PROSITE" id="PS01063">
    <property type="entry name" value="SIGMA70_ECF"/>
    <property type="match status" value="1"/>
</dbReference>
<dbReference type="InterPro" id="IPR000838">
    <property type="entry name" value="RNA_pol_sigma70_ECF_CS"/>
</dbReference>
<evidence type="ECO:0000256" key="5">
    <source>
        <dbReference type="ARBA" id="ARBA00023163"/>
    </source>
</evidence>
<keyword evidence="3 6" id="KW-0731">Sigma factor</keyword>
<dbReference type="EMBL" id="JBHSMC010000013">
    <property type="protein sequence ID" value="MFC5465000.1"/>
    <property type="molecule type" value="Genomic_DNA"/>
</dbReference>
<dbReference type="InterPro" id="IPR007627">
    <property type="entry name" value="RNA_pol_sigma70_r2"/>
</dbReference>
<name>A0ABW0LGY4_9BACI</name>
<dbReference type="InterPro" id="IPR039425">
    <property type="entry name" value="RNA_pol_sigma-70-like"/>
</dbReference>
<feature type="domain" description="RNA polymerase sigma factor 70 region 4 type 2" evidence="8">
    <location>
        <begin position="111"/>
        <end position="162"/>
    </location>
</feature>